<dbReference type="GeneID" id="42302717"/>
<dbReference type="RefSeq" id="WP_152943760.1">
    <property type="nucleotide sequence ID" value="NZ_CP045489.1"/>
</dbReference>
<dbReference type="EMBL" id="CP045489">
    <property type="protein sequence ID" value="QFU84228.1"/>
    <property type="molecule type" value="Genomic_DNA"/>
</dbReference>
<keyword evidence="2" id="KW-1185">Reference proteome</keyword>
<evidence type="ECO:0000313" key="2">
    <source>
        <dbReference type="Proteomes" id="UP000326170"/>
    </source>
</evidence>
<keyword evidence="1" id="KW-0614">Plasmid</keyword>
<proteinExistence type="predicted"/>
<dbReference type="KEGG" id="nas:GCU68_16695"/>
<accession>A0A5P9P7W4</accession>
<name>A0A5P9P7W4_9EURY</name>
<dbReference type="OrthoDB" id="179606at2157"/>
<dbReference type="AlphaFoldDB" id="A0A5P9P7W4"/>
<reference evidence="1 2" key="1">
    <citation type="journal article" date="2007" name="Int. J. Syst. Evol. Microbiol.">
        <title>Natronorubrum sulfidifaciens sp. nov., an extremely haloalkaliphilic archaeon isolated from Aiding salt lake in Xin-Jiang, China.</title>
        <authorList>
            <person name="Cui H.L."/>
            <person name="Tohty D."/>
            <person name="Liu H.C."/>
            <person name="Liu S.J."/>
            <person name="Oren A."/>
            <person name="Zhou P.J."/>
        </authorList>
    </citation>
    <scope>NUCLEOTIDE SEQUENCE [LARGE SCALE GENOMIC DNA]</scope>
    <source>
        <strain evidence="1 2">7-3</strain>
        <plasmid evidence="1">unnamed1</plasmid>
    </source>
</reference>
<organism evidence="1 2">
    <name type="scientific">Natronorubrum aibiense</name>
    <dbReference type="NCBI Taxonomy" id="348826"/>
    <lineage>
        <taxon>Archaea</taxon>
        <taxon>Methanobacteriati</taxon>
        <taxon>Methanobacteriota</taxon>
        <taxon>Stenosarchaea group</taxon>
        <taxon>Halobacteria</taxon>
        <taxon>Halobacteriales</taxon>
        <taxon>Natrialbaceae</taxon>
        <taxon>Natronorubrum</taxon>
    </lineage>
</organism>
<gene>
    <name evidence="1" type="ORF">GCU68_16695</name>
</gene>
<protein>
    <submittedName>
        <fullName evidence="1">Uncharacterized protein</fullName>
    </submittedName>
</protein>
<dbReference type="Proteomes" id="UP000326170">
    <property type="component" value="Plasmid unnamed1"/>
</dbReference>
<evidence type="ECO:0000313" key="1">
    <source>
        <dbReference type="EMBL" id="QFU84228.1"/>
    </source>
</evidence>
<sequence length="71" mass="8039">MASIEFDFDDDMIAVDDHDHKRRFVAAQDDGVWRVFEGPMNGSHALSQRTTVETANQALVDALQWLTESDD</sequence>
<geneLocation type="plasmid" evidence="1 2">
    <name>unnamed1</name>
</geneLocation>